<comment type="caution">
    <text evidence="1">The sequence shown here is derived from an EMBL/GenBank/DDBJ whole genome shotgun (WGS) entry which is preliminary data.</text>
</comment>
<dbReference type="EMBL" id="CAMPGE010018820">
    <property type="protein sequence ID" value="CAI2377200.1"/>
    <property type="molecule type" value="Genomic_DNA"/>
</dbReference>
<dbReference type="Gene3D" id="1.25.40.10">
    <property type="entry name" value="Tetratricopeptide repeat domain"/>
    <property type="match status" value="1"/>
</dbReference>
<dbReference type="InterPro" id="IPR011990">
    <property type="entry name" value="TPR-like_helical_dom_sf"/>
</dbReference>
<accession>A0AAD1XS08</accession>
<gene>
    <name evidence="1" type="ORF">ECRASSUSDP1_LOCUS18583</name>
</gene>
<organism evidence="1 2">
    <name type="scientific">Euplotes crassus</name>
    <dbReference type="NCBI Taxonomy" id="5936"/>
    <lineage>
        <taxon>Eukaryota</taxon>
        <taxon>Sar</taxon>
        <taxon>Alveolata</taxon>
        <taxon>Ciliophora</taxon>
        <taxon>Intramacronucleata</taxon>
        <taxon>Spirotrichea</taxon>
        <taxon>Hypotrichia</taxon>
        <taxon>Euplotida</taxon>
        <taxon>Euplotidae</taxon>
        <taxon>Moneuplotes</taxon>
    </lineage>
</organism>
<evidence type="ECO:0000313" key="2">
    <source>
        <dbReference type="Proteomes" id="UP001295684"/>
    </source>
</evidence>
<name>A0AAD1XS08_EUPCR</name>
<dbReference type="Proteomes" id="UP001295684">
    <property type="component" value="Unassembled WGS sequence"/>
</dbReference>
<keyword evidence="2" id="KW-1185">Reference proteome</keyword>
<protein>
    <submittedName>
        <fullName evidence="1">Uncharacterized protein</fullName>
    </submittedName>
</protein>
<proteinExistence type="predicted"/>
<dbReference type="AlphaFoldDB" id="A0AAD1XS08"/>
<sequence>MEFDKTDYFVFRETVYRSSASEIKKMLKEAKNEIKVNLKNSADEGIIFVSKLEYIRMLLTIHIVKESEVDFDIFEDIYQTLMSPERSEALPLKYKAEFAFLFFVLFLKNGAYSRCEKLMKTQRDLYKKNKEDAYVAFKYFSTFLSVSPEYLTVAASTPHGYFYNVFDKIAEMKFPPKVMTELTFRKKKLLAEYYLSRDIQKCIPINEELLAICAEAKSLHYLVQLCDIFLSSQMKPYKCVRKFTEEAKKLIEVELETHPEPELSICQLVLLKLDKEQGEHCRDVCEGSQSGKIKQSLCRITVLLSSLPTDSFALNTIKMDKDLIPSKIREKLRKKFVKTYKVQENLSDSFYLRGSLEAQGSSIPFVNIKNLAFIIDMLCLIGIQVDFDIVKKYAQDMEEDKLSYILFLSSIGTSQDFNIESQLFTAFEFCEDLDIHKLHQFRINIDFQLMSQYMKGHSFGHIEKGKRMLESMTLNCEKNRDEMINQRLLILYQTQMNLATTEGNTQMYIENAEKFLCIYNTLNTECNTLEPRDHSQNIASIYCSLIEACTMQTNMYKAIMVSNDFLKFAVQEGEETKQYHTALEHRVNLAWIQKDIMTFIDLSHKLADIANHVYGRISAEHAYGVQMVSRSFTVRMQYKEAFKEIEKSYKILIEVHGSEYHQQSSNILFEMAIIKGHLQEFDEAFLIIKKSKRIESQMTSEDSSKYSEIMQAEEILTQMYEKYLIKHPEARKPRYTKSKVTAATLLFATMSYATFRYFRKTNQ</sequence>
<reference evidence="1" key="1">
    <citation type="submission" date="2023-07" db="EMBL/GenBank/DDBJ databases">
        <authorList>
            <consortium name="AG Swart"/>
            <person name="Singh M."/>
            <person name="Singh A."/>
            <person name="Seah K."/>
            <person name="Emmerich C."/>
        </authorList>
    </citation>
    <scope>NUCLEOTIDE SEQUENCE</scope>
    <source>
        <strain evidence="1">DP1</strain>
    </source>
</reference>
<evidence type="ECO:0000313" key="1">
    <source>
        <dbReference type="EMBL" id="CAI2377200.1"/>
    </source>
</evidence>